<feature type="domain" description="Cytochrome c-type biogenesis protein CcmF C-terminal" evidence="3">
    <location>
        <begin position="7"/>
        <end position="86"/>
    </location>
</feature>
<protein>
    <recommendedName>
        <fullName evidence="3">Cytochrome c-type biogenesis protein CcmF C-terminal domain-containing protein</fullName>
    </recommendedName>
</protein>
<dbReference type="Pfam" id="PF16327">
    <property type="entry name" value="CcmF_C"/>
    <property type="match status" value="1"/>
</dbReference>
<feature type="region of interest" description="Disordered" evidence="1">
    <location>
        <begin position="1"/>
        <end position="27"/>
    </location>
</feature>
<keyword evidence="2" id="KW-0812">Transmembrane</keyword>
<keyword evidence="2" id="KW-1133">Transmembrane helix</keyword>
<dbReference type="Proteomes" id="UP000215999">
    <property type="component" value="Unassembled WGS sequence"/>
</dbReference>
<proteinExistence type="predicted"/>
<comment type="caution">
    <text evidence="4">The sequence shown here is derived from an EMBL/GenBank/DDBJ whole genome shotgun (WGS) entry which is preliminary data.</text>
</comment>
<keyword evidence="5" id="KW-1185">Reference proteome</keyword>
<name>A0ABX4FQL6_9GAMM</name>
<accession>A0ABX4FQL6</accession>
<evidence type="ECO:0000313" key="4">
    <source>
        <dbReference type="EMBL" id="OZS41274.1"/>
    </source>
</evidence>
<evidence type="ECO:0000256" key="1">
    <source>
        <dbReference type="SAM" id="MobiDB-lite"/>
    </source>
</evidence>
<gene>
    <name evidence="4" type="ORF">ASV53_24705</name>
</gene>
<evidence type="ECO:0000259" key="3">
    <source>
        <dbReference type="Pfam" id="PF16327"/>
    </source>
</evidence>
<evidence type="ECO:0000256" key="2">
    <source>
        <dbReference type="SAM" id="Phobius"/>
    </source>
</evidence>
<sequence length="86" mass="9298">MMRSAIGSASDSISRSHTSGQSWRRMRRSRRLRIPRAILGMSLAHAGVGVFVIGITLVSVFGAENIVRMEAGDTASVSGYNFTFHG</sequence>
<evidence type="ECO:0000313" key="5">
    <source>
        <dbReference type="Proteomes" id="UP000215999"/>
    </source>
</evidence>
<organism evidence="4 5">
    <name type="scientific">Photobacterium sanguinicancri</name>
    <dbReference type="NCBI Taxonomy" id="875932"/>
    <lineage>
        <taxon>Bacteria</taxon>
        <taxon>Pseudomonadati</taxon>
        <taxon>Pseudomonadota</taxon>
        <taxon>Gammaproteobacteria</taxon>
        <taxon>Vibrionales</taxon>
        <taxon>Vibrionaceae</taxon>
        <taxon>Photobacterium</taxon>
    </lineage>
</organism>
<keyword evidence="2" id="KW-0472">Membrane</keyword>
<reference evidence="4 5" key="1">
    <citation type="journal article" date="2016" name="Antonie Van Leeuwenhoek">
        <title>Photobacterium sanguinicancri sp. nov. isolated from marine animals.</title>
        <authorList>
            <person name="Gomez-Gil B."/>
            <person name="Roque A."/>
            <person name="Rotllant G."/>
            <person name="Romalde J.L."/>
            <person name="Doce A."/>
            <person name="Eggermont M."/>
            <person name="Defoirdt T."/>
        </authorList>
    </citation>
    <scope>NUCLEOTIDE SEQUENCE [LARGE SCALE GENOMIC DNA]</scope>
    <source>
        <strain evidence="4 5">CAIM 1827</strain>
    </source>
</reference>
<feature type="transmembrane region" description="Helical" evidence="2">
    <location>
        <begin position="34"/>
        <end position="61"/>
    </location>
</feature>
<feature type="non-terminal residue" evidence="4">
    <location>
        <position position="86"/>
    </location>
</feature>
<dbReference type="InterPro" id="IPR032523">
    <property type="entry name" value="CcmF_C"/>
</dbReference>
<feature type="compositionally biased region" description="Polar residues" evidence="1">
    <location>
        <begin position="7"/>
        <end position="22"/>
    </location>
</feature>
<dbReference type="EMBL" id="NOIF01000482">
    <property type="protein sequence ID" value="OZS41274.1"/>
    <property type="molecule type" value="Genomic_DNA"/>
</dbReference>